<evidence type="ECO:0000256" key="8">
    <source>
        <dbReference type="SAM" id="MobiDB-lite"/>
    </source>
</evidence>
<dbReference type="PRINTS" id="PR00385">
    <property type="entry name" value="P450"/>
</dbReference>
<evidence type="ECO:0000256" key="5">
    <source>
        <dbReference type="ARBA" id="ARBA00023004"/>
    </source>
</evidence>
<dbReference type="InterPro" id="IPR050121">
    <property type="entry name" value="Cytochrome_P450_monoxygenase"/>
</dbReference>
<dbReference type="Gene3D" id="1.10.630.10">
    <property type="entry name" value="Cytochrome P450"/>
    <property type="match status" value="1"/>
</dbReference>
<evidence type="ECO:0000256" key="6">
    <source>
        <dbReference type="PIRSR" id="PIRSR602401-1"/>
    </source>
</evidence>
<evidence type="ECO:0000256" key="4">
    <source>
        <dbReference type="ARBA" id="ARBA00022723"/>
    </source>
</evidence>
<evidence type="ECO:0000313" key="10">
    <source>
        <dbReference type="Proteomes" id="UP000266234"/>
    </source>
</evidence>
<feature type="compositionally biased region" description="Polar residues" evidence="8">
    <location>
        <begin position="180"/>
        <end position="189"/>
    </location>
</feature>
<dbReference type="AlphaFoldDB" id="A0A395T7S4"/>
<dbReference type="PROSITE" id="PS00086">
    <property type="entry name" value="CYTOCHROME_P450"/>
    <property type="match status" value="1"/>
</dbReference>
<feature type="compositionally biased region" description="Low complexity" evidence="8">
    <location>
        <begin position="31"/>
        <end position="67"/>
    </location>
</feature>
<dbReference type="GO" id="GO:0005506">
    <property type="term" value="F:iron ion binding"/>
    <property type="evidence" value="ECO:0007669"/>
    <property type="project" value="InterPro"/>
</dbReference>
<feature type="region of interest" description="Disordered" evidence="8">
    <location>
        <begin position="527"/>
        <end position="576"/>
    </location>
</feature>
<dbReference type="PRINTS" id="PR00463">
    <property type="entry name" value="EP450I"/>
</dbReference>
<evidence type="ECO:0000313" key="9">
    <source>
        <dbReference type="EMBL" id="RGP80711.1"/>
    </source>
</evidence>
<feature type="compositionally biased region" description="Basic and acidic residues" evidence="8">
    <location>
        <begin position="95"/>
        <end position="107"/>
    </location>
</feature>
<feature type="region of interest" description="Disordered" evidence="8">
    <location>
        <begin position="1"/>
        <end position="123"/>
    </location>
</feature>
<dbReference type="InterPro" id="IPR001128">
    <property type="entry name" value="Cyt_P450"/>
</dbReference>
<name>A0A395T7S4_9HYPO</name>
<feature type="coiled-coil region" evidence="7">
    <location>
        <begin position="321"/>
        <end position="348"/>
    </location>
</feature>
<feature type="compositionally biased region" description="Basic and acidic residues" evidence="8">
    <location>
        <begin position="163"/>
        <end position="179"/>
    </location>
</feature>
<accession>A0A395T7S4</accession>
<feature type="compositionally biased region" description="Basic and acidic residues" evidence="8">
    <location>
        <begin position="432"/>
        <end position="441"/>
    </location>
</feature>
<keyword evidence="5 6" id="KW-0408">Iron</keyword>
<feature type="compositionally biased region" description="Polar residues" evidence="8">
    <location>
        <begin position="1"/>
        <end position="20"/>
    </location>
</feature>
<dbReference type="STRING" id="694270.A0A395T7S4"/>
<dbReference type="GO" id="GO:0020037">
    <property type="term" value="F:heme binding"/>
    <property type="evidence" value="ECO:0007669"/>
    <property type="project" value="InterPro"/>
</dbReference>
<evidence type="ECO:0000256" key="1">
    <source>
        <dbReference type="ARBA" id="ARBA00001971"/>
    </source>
</evidence>
<dbReference type="InterPro" id="IPR002401">
    <property type="entry name" value="Cyt_P450_E_grp-I"/>
</dbReference>
<dbReference type="Proteomes" id="UP000266234">
    <property type="component" value="Unassembled WGS sequence"/>
</dbReference>
<dbReference type="EMBL" id="PXOG01000025">
    <property type="protein sequence ID" value="RGP80711.1"/>
    <property type="molecule type" value="Genomic_DNA"/>
</dbReference>
<gene>
    <name evidence="9" type="ORF">FLONG3_1186</name>
</gene>
<comment type="similarity">
    <text evidence="2">Belongs to the cytochrome P450 family.</text>
</comment>
<dbReference type="OrthoDB" id="1470350at2759"/>
<feature type="region of interest" description="Disordered" evidence="8">
    <location>
        <begin position="417"/>
        <end position="441"/>
    </location>
</feature>
<feature type="compositionally biased region" description="Basic and acidic residues" evidence="8">
    <location>
        <begin position="223"/>
        <end position="232"/>
    </location>
</feature>
<dbReference type="GO" id="GO:0016705">
    <property type="term" value="F:oxidoreductase activity, acting on paired donors, with incorporation or reduction of molecular oxygen"/>
    <property type="evidence" value="ECO:0007669"/>
    <property type="project" value="InterPro"/>
</dbReference>
<keyword evidence="7" id="KW-0175">Coiled coil</keyword>
<feature type="compositionally biased region" description="Basic residues" evidence="8">
    <location>
        <begin position="531"/>
        <end position="546"/>
    </location>
</feature>
<dbReference type="PANTHER" id="PTHR24305:SF232">
    <property type="entry name" value="P450, PUTATIVE (EUROFUNG)-RELATED"/>
    <property type="match status" value="1"/>
</dbReference>
<organism evidence="9 10">
    <name type="scientific">Fusarium longipes</name>
    <dbReference type="NCBI Taxonomy" id="694270"/>
    <lineage>
        <taxon>Eukaryota</taxon>
        <taxon>Fungi</taxon>
        <taxon>Dikarya</taxon>
        <taxon>Ascomycota</taxon>
        <taxon>Pezizomycotina</taxon>
        <taxon>Sordariomycetes</taxon>
        <taxon>Hypocreomycetidae</taxon>
        <taxon>Hypocreales</taxon>
        <taxon>Nectriaceae</taxon>
        <taxon>Fusarium</taxon>
    </lineage>
</organism>
<evidence type="ECO:0000256" key="3">
    <source>
        <dbReference type="ARBA" id="ARBA00022617"/>
    </source>
</evidence>
<dbReference type="Pfam" id="PF00067">
    <property type="entry name" value="p450"/>
    <property type="match status" value="2"/>
</dbReference>
<sequence length="1157" mass="132300">MASRRTSVSPPAKTRGTNPRYTCHQHNRRASSSSITSSQSSSTLETYMTPASTPSPSERSASTSGRSTRSRIPRLSPSSSQNAQKHRRSLSNSDTTRDGSSSDRERFCNSSESSQIRKGGMPQVSDTHGFLLSYPRDLFQWRETASALQVSLIYEKYPQPFVEKPDKGRLPHREAEKVQSIHSAHTNALNEEPINKKEASLEAQSSPEEGRTPEQEPSPITDPSEKNEEKQTLKQNMARVIEMWNRAAEERNEARDESTLYDERNKLLEKEKAELEKNYLERTKQLDVCRIETIDQKTRIEEQERQINYQKRQMEKAYYNLEAQKKDNLTLREEILRLEKDKAELVQQLAISKPEAVMQRAAEIQVAKDIEPEAETISTTIQEDKVKLVEPTPEIVGNSIPHDPDERSTELQVYKDRARQAAQPNVPSDATQQDHQETKGDTQKEVLELEAHLKRSEEQLGRIVATGELVVSERHSETNLTEPKLTSEIPTENEQIVAESLAQPTLKEQQGVVLACTVSELSTAEPFGRRQVQRNRLKGHKVPRKHRNEERHRKGKISKKRDESTNKDRQPREQERGTPWLGWRRCLRHPAGFRKIYYNLGKFIPGQHWRALLPKPIPGIPYNKNAVNTILGDLPEFRAAKNRREWWALQAVKHKSPLVQVFMKPFGLPWVFVADHFEASDICMRRLKEFDRADITRQQFGGVTPGHQITLKTSDPRFKKNRELVRDLMSTSFLQQTTAPQIHHKFLTLMNLWDRKRQLSGGRPFDISHDIHNAAFDIILGASFGVDSGQGQIGKELSELRSKSITGGDDDVFDFEPVPLHDEELECFDTLIESFNVSMRSPYPLVSHFFYRNISSKMRQANAMRLRLQDREIAKSIERREKGQPQRCALDNIMAREDAIAEKEGRKPNYRSEPIISELLGYLVAGHETTSGVLRWGMKYLTKDQRVQGLLREALRTGYAEAAEQKRIPTMDEIVKAHIPYFDAVIEEILRHARVAPITLREAVTDTQILGHHIPKGTTIGFLGNGPGVMMPNIPVDINKRSPSSQAHVKKMELFDESDISQFIPERWLTTQTKENGQEETVFDPNRGPQQAFGLGPRGCFGKKLAYMEIKAFFTFVFWEFKLEPVKPELVTDEEMIALTRAPKNVYVKLTKVECCG</sequence>
<evidence type="ECO:0000256" key="7">
    <source>
        <dbReference type="SAM" id="Coils"/>
    </source>
</evidence>
<feature type="binding site" description="axial binding residue" evidence="6">
    <location>
        <position position="1100"/>
    </location>
    <ligand>
        <name>heme</name>
        <dbReference type="ChEBI" id="CHEBI:30413"/>
    </ligand>
    <ligandPart>
        <name>Fe</name>
        <dbReference type="ChEBI" id="CHEBI:18248"/>
    </ligandPart>
</feature>
<dbReference type="InterPro" id="IPR036396">
    <property type="entry name" value="Cyt_P450_sf"/>
</dbReference>
<reference evidence="9 10" key="1">
    <citation type="journal article" date="2018" name="PLoS Pathog.">
        <title>Evolution of structural diversity of trichothecenes, a family of toxins produced by plant pathogenic and entomopathogenic fungi.</title>
        <authorList>
            <person name="Proctor R.H."/>
            <person name="McCormick S.P."/>
            <person name="Kim H.S."/>
            <person name="Cardoza R.E."/>
            <person name="Stanley A.M."/>
            <person name="Lindo L."/>
            <person name="Kelly A."/>
            <person name="Brown D.W."/>
            <person name="Lee T."/>
            <person name="Vaughan M.M."/>
            <person name="Alexander N.J."/>
            <person name="Busman M."/>
            <person name="Gutierrez S."/>
        </authorList>
    </citation>
    <scope>NUCLEOTIDE SEQUENCE [LARGE SCALE GENOMIC DNA]</scope>
    <source>
        <strain evidence="9 10">NRRL 20695</strain>
    </source>
</reference>
<dbReference type="GO" id="GO:0004497">
    <property type="term" value="F:monooxygenase activity"/>
    <property type="evidence" value="ECO:0007669"/>
    <property type="project" value="InterPro"/>
</dbReference>
<feature type="compositionally biased region" description="Polar residues" evidence="8">
    <location>
        <begin position="422"/>
        <end position="431"/>
    </location>
</feature>
<keyword evidence="4 6" id="KW-0479">Metal-binding</keyword>
<proteinExistence type="inferred from homology"/>
<dbReference type="SUPFAM" id="SSF48264">
    <property type="entry name" value="Cytochrome P450"/>
    <property type="match status" value="1"/>
</dbReference>
<dbReference type="PANTHER" id="PTHR24305">
    <property type="entry name" value="CYTOCHROME P450"/>
    <property type="match status" value="1"/>
</dbReference>
<keyword evidence="3 6" id="KW-0349">Heme</keyword>
<protein>
    <submittedName>
        <fullName evidence="9">Cytochrome p450 1a1</fullName>
    </submittedName>
</protein>
<feature type="region of interest" description="Disordered" evidence="8">
    <location>
        <begin position="161"/>
        <end position="232"/>
    </location>
</feature>
<dbReference type="InterPro" id="IPR017972">
    <property type="entry name" value="Cyt_P450_CS"/>
</dbReference>
<comment type="caution">
    <text evidence="9">The sequence shown here is derived from an EMBL/GenBank/DDBJ whole genome shotgun (WGS) entry which is preliminary data.</text>
</comment>
<feature type="coiled-coil region" evidence="7">
    <location>
        <begin position="251"/>
        <end position="285"/>
    </location>
</feature>
<feature type="compositionally biased region" description="Basic and acidic residues" evidence="8">
    <location>
        <begin position="560"/>
        <end position="576"/>
    </location>
</feature>
<evidence type="ECO:0000256" key="2">
    <source>
        <dbReference type="ARBA" id="ARBA00010617"/>
    </source>
</evidence>
<keyword evidence="10" id="KW-1185">Reference proteome</keyword>
<comment type="cofactor">
    <cofactor evidence="1 6">
        <name>heme</name>
        <dbReference type="ChEBI" id="CHEBI:30413"/>
    </cofactor>
</comment>